<organism evidence="2">
    <name type="scientific">Candidatus Kentrum sp. TC</name>
    <dbReference type="NCBI Taxonomy" id="2126339"/>
    <lineage>
        <taxon>Bacteria</taxon>
        <taxon>Pseudomonadati</taxon>
        <taxon>Pseudomonadota</taxon>
        <taxon>Gammaproteobacteria</taxon>
        <taxon>Candidatus Kentrum</taxon>
    </lineage>
</organism>
<evidence type="ECO:0000313" key="2">
    <source>
        <dbReference type="EMBL" id="VFK42529.1"/>
    </source>
</evidence>
<evidence type="ECO:0000259" key="1">
    <source>
        <dbReference type="SMART" id="SM01126"/>
    </source>
</evidence>
<feature type="domain" description="ISXO2-like transposase" evidence="1">
    <location>
        <begin position="129"/>
        <end position="277"/>
    </location>
</feature>
<dbReference type="EMBL" id="CAADFT010000019">
    <property type="protein sequence ID" value="VFK42529.1"/>
    <property type="molecule type" value="Genomic_DNA"/>
</dbReference>
<dbReference type="NCBIfam" id="NF033547">
    <property type="entry name" value="transpos_IS1595"/>
    <property type="match status" value="1"/>
</dbReference>
<dbReference type="Pfam" id="PF12762">
    <property type="entry name" value="DDE_Tnp_IS1595"/>
    <property type="match status" value="1"/>
</dbReference>
<name>A0A450YM04_9GAMM</name>
<dbReference type="PANTHER" id="PTHR47163:SF2">
    <property type="entry name" value="SI:DKEY-17M8.2"/>
    <property type="match status" value="1"/>
</dbReference>
<reference evidence="2" key="1">
    <citation type="submission" date="2019-02" db="EMBL/GenBank/DDBJ databases">
        <authorList>
            <person name="Gruber-Vodicka R. H."/>
            <person name="Seah K. B. B."/>
        </authorList>
    </citation>
    <scope>NUCLEOTIDE SEQUENCE</scope>
    <source>
        <strain evidence="2">BECK_BZ125</strain>
    </source>
</reference>
<dbReference type="Pfam" id="PF12760">
    <property type="entry name" value="Zn_ribbon_IS1595"/>
    <property type="match status" value="1"/>
</dbReference>
<sequence length="318" mass="36278">MCKDTISVFQLMERFPTEESARIWFEDHHWNGAPICPRCGSDSTHRMERDSGEYLRCRDCDKRFTVRTDTVMHRSHIPFRKWLFAMYMVVTARKGISSLQLSKELGITQKSAWFLMHRIRVACEQGDQLLQNIVEIDETYVGGKEKNKHGKKKLRAGRGAVGKQAVVGIRERDTGTVKASAVSDTTRKTLHSMVSENVESGSMVYSDEHKGYIGLNLIGYVHNSVNHSAKKFVNEMAHTNGIERVWAVLKRGYNGVYHHISIKHLGRYVDEFAFRLNQGNVKIHTMVRIASIVGGMVGKRVTYKSLVSQILCQDWLGF</sequence>
<gene>
    <name evidence="2" type="ORF">BECKTC1821E_GA0114239_101929</name>
</gene>
<proteinExistence type="predicted"/>
<dbReference type="InterPro" id="IPR024442">
    <property type="entry name" value="Transposase_Zn_ribbon"/>
</dbReference>
<dbReference type="InterPro" id="IPR053164">
    <property type="entry name" value="IS1016-like_transposase"/>
</dbReference>
<dbReference type="AlphaFoldDB" id="A0A450YM04"/>
<dbReference type="PANTHER" id="PTHR47163">
    <property type="entry name" value="DDE_TNP_IS1595 DOMAIN-CONTAINING PROTEIN"/>
    <property type="match status" value="1"/>
</dbReference>
<dbReference type="SMART" id="SM01126">
    <property type="entry name" value="DDE_Tnp_IS1595"/>
    <property type="match status" value="1"/>
</dbReference>
<accession>A0A450YM04</accession>
<protein>
    <submittedName>
        <fullName evidence="2">Transposase</fullName>
    </submittedName>
</protein>
<dbReference type="InterPro" id="IPR024445">
    <property type="entry name" value="Tnp_ISXO2-like"/>
</dbReference>